<dbReference type="AlphaFoldDB" id="A0A918KTF7"/>
<protein>
    <submittedName>
        <fullName evidence="2">Lysophospholipase</fullName>
    </submittedName>
</protein>
<accession>A0A918KTF7</accession>
<feature type="domain" description="Serine aminopeptidase S33" evidence="1">
    <location>
        <begin position="23"/>
        <end position="254"/>
    </location>
</feature>
<reference evidence="2 3" key="1">
    <citation type="journal article" date="2014" name="Int. J. Syst. Evol. Microbiol.">
        <title>Complete genome sequence of Corynebacterium casei LMG S-19264T (=DSM 44701T), isolated from a smear-ripened cheese.</title>
        <authorList>
            <consortium name="US DOE Joint Genome Institute (JGI-PGF)"/>
            <person name="Walter F."/>
            <person name="Albersmeier A."/>
            <person name="Kalinowski J."/>
            <person name="Ruckert C."/>
        </authorList>
    </citation>
    <scope>NUCLEOTIDE SEQUENCE [LARGE SCALE GENOMIC DNA]</scope>
    <source>
        <strain evidence="2 3">KCTC 23968</strain>
    </source>
</reference>
<sequence>MSDFTCNSTDGTQLIGRHWPVEAPKAVMALVHGFGEHCGRYELMATYLNAHKIAVVGIDLRGHGRSPGPRGVIHHYDDFRADLAALLSKTRKFYVDTPMVLYGHSMGGGLVLDHDLQRLDKMPIIASAPLIKLTEPIPKPVRVIAKLIGKINPNGAMSQPIDGTKISNIPAEQALYMEDELCHGRLGFRLAEGMVSTGENIEARASEWDRPLLLLHSEADQLTGFDGSARFAHAAKQVEFHAFETPQHEMHNDLSRDDVYTLMRDFILSQSEPKTA</sequence>
<proteinExistence type="predicted"/>
<name>A0A918KTF7_9PROT</name>
<organism evidence="2 3">
    <name type="scientific">Litorimonas cladophorae</name>
    <dbReference type="NCBI Taxonomy" id="1220491"/>
    <lineage>
        <taxon>Bacteria</taxon>
        <taxon>Pseudomonadati</taxon>
        <taxon>Pseudomonadota</taxon>
        <taxon>Alphaproteobacteria</taxon>
        <taxon>Maricaulales</taxon>
        <taxon>Robiginitomaculaceae</taxon>
    </lineage>
</organism>
<dbReference type="Proteomes" id="UP000600865">
    <property type="component" value="Unassembled WGS sequence"/>
</dbReference>
<comment type="caution">
    <text evidence="2">The sequence shown here is derived from an EMBL/GenBank/DDBJ whole genome shotgun (WGS) entry which is preliminary data.</text>
</comment>
<dbReference type="InterPro" id="IPR051044">
    <property type="entry name" value="MAG_DAG_Lipase"/>
</dbReference>
<dbReference type="PANTHER" id="PTHR11614">
    <property type="entry name" value="PHOSPHOLIPASE-RELATED"/>
    <property type="match status" value="1"/>
</dbReference>
<keyword evidence="3" id="KW-1185">Reference proteome</keyword>
<gene>
    <name evidence="2" type="ORF">GCM10011309_27050</name>
</gene>
<dbReference type="SUPFAM" id="SSF53474">
    <property type="entry name" value="alpha/beta-Hydrolases"/>
    <property type="match status" value="1"/>
</dbReference>
<dbReference type="InterPro" id="IPR022742">
    <property type="entry name" value="Hydrolase_4"/>
</dbReference>
<evidence type="ECO:0000259" key="1">
    <source>
        <dbReference type="Pfam" id="PF12146"/>
    </source>
</evidence>
<evidence type="ECO:0000313" key="3">
    <source>
        <dbReference type="Proteomes" id="UP000600865"/>
    </source>
</evidence>
<evidence type="ECO:0000313" key="2">
    <source>
        <dbReference type="EMBL" id="GGX75415.1"/>
    </source>
</evidence>
<dbReference type="InterPro" id="IPR029058">
    <property type="entry name" value="AB_hydrolase_fold"/>
</dbReference>
<dbReference type="EMBL" id="BMYV01000003">
    <property type="protein sequence ID" value="GGX75415.1"/>
    <property type="molecule type" value="Genomic_DNA"/>
</dbReference>
<dbReference type="Pfam" id="PF12146">
    <property type="entry name" value="Hydrolase_4"/>
    <property type="match status" value="1"/>
</dbReference>
<dbReference type="RefSeq" id="WP_189587079.1">
    <property type="nucleotide sequence ID" value="NZ_BMYV01000003.1"/>
</dbReference>
<dbReference type="Gene3D" id="3.40.50.1820">
    <property type="entry name" value="alpha/beta hydrolase"/>
    <property type="match status" value="1"/>
</dbReference>